<dbReference type="AlphaFoldDB" id="A0AB33IMU6"/>
<accession>A0AB33IMU6</accession>
<dbReference type="EMBL" id="AP035785">
    <property type="protein sequence ID" value="BFO70893.1"/>
    <property type="molecule type" value="Genomic_DNA"/>
</dbReference>
<evidence type="ECO:0000313" key="1">
    <source>
        <dbReference type="EMBL" id="BFO70893.1"/>
    </source>
</evidence>
<organism evidence="1">
    <name type="scientific">Prevotella sp. GTC17253</name>
    <dbReference type="NCBI Taxonomy" id="3236793"/>
    <lineage>
        <taxon>Bacteria</taxon>
        <taxon>Pseudomonadati</taxon>
        <taxon>Bacteroidota</taxon>
        <taxon>Bacteroidia</taxon>
        <taxon>Bacteroidales</taxon>
        <taxon>Prevotellaceae</taxon>
        <taxon>Prevotella</taxon>
    </lineage>
</organism>
<name>A0AB33IMU6_9BACT</name>
<reference evidence="1" key="1">
    <citation type="submission" date="2024-07" db="EMBL/GenBank/DDBJ databases">
        <title>Complete genome sequence of Prevotella sp. YM-2024 GTC17253.</title>
        <authorList>
            <person name="Hayashi M."/>
            <person name="Muto Y."/>
            <person name="Tanaka K."/>
            <person name="Niwa H."/>
        </authorList>
    </citation>
    <scope>NUCLEOTIDE SEQUENCE</scope>
    <source>
        <strain evidence="1">GTC17253</strain>
    </source>
</reference>
<gene>
    <name evidence="1" type="ORF">GTC17253_08590</name>
</gene>
<protein>
    <submittedName>
        <fullName evidence="1">Uncharacterized protein</fullName>
    </submittedName>
</protein>
<proteinExistence type="predicted"/>
<sequence>MDIIKRNLFAELRIQHFASGEQLEPMSRFKQQRLETLLANIDYNNEGKTAMSTPILNRRLRHIQENERHAIDASMDTIELLRIIVSNVNATINSGIPIKGIVSLGQYLRTRGDKVDFIKLELWLRKLHISRMAQLQGSILIQFFGFEIAEVPFVEFLEKDSFKLMNRTITHTESIQKEEWHFRQDKTGFVHNNPRLLRKNLRKSIHYIKFAPIETISNFIGNFAHSLSEIEE</sequence>